<accession>A0A399J8J3</accession>
<dbReference type="EMBL" id="QQXK01000019">
    <property type="protein sequence ID" value="RII41883.1"/>
    <property type="molecule type" value="Genomic_DNA"/>
</dbReference>
<evidence type="ECO:0000313" key="2">
    <source>
        <dbReference type="EMBL" id="RII41883.1"/>
    </source>
</evidence>
<gene>
    <name evidence="2" type="ORF">DWB68_10170</name>
</gene>
<proteinExistence type="predicted"/>
<dbReference type="AlphaFoldDB" id="A0A399J8J3"/>
<sequence length="402" mass="42108">MTTTIHGWATESATTAPPVERVTESGAVTSSGGRFLVTLITPGRGASGFYTPEVLEAAATAKVFPEGTAMHLDHQTETERYERGVRSVATLAAVLTEDARWDGQALVAEARPIGLNGQHMREAAGVAHVSIASAASFDPGTAPDGLPMIVEAMYPSPLNTVDFVTVPGRGGTFTVLESGRAEEARTVATFLEARTHRYLNELFADMYGEGRLTREEWDVLQVAAASAVASITGAIAALPGLSSRDIWDDAPTNSPAVEAGAPKTNPAGDSTIQGTPHQEDDMPQIEQAELDKLRESAGRAEALATENATLKADAEKRETEAKEARVAAAEKVVKEAFGEDAPAFIVESAKHAAEQGTFDEKAVREAAQAAEAHKAGQPAGLGSTHVSESAALPTDEDIANAL</sequence>
<protein>
    <recommendedName>
        <fullName evidence="4">Capsid maturation protease</fullName>
    </recommendedName>
</protein>
<reference evidence="2 3" key="1">
    <citation type="submission" date="2018-07" db="EMBL/GenBank/DDBJ databases">
        <title>Arthrobacter sp. nov., isolated from raw cow's milk with high bacterial count.</title>
        <authorList>
            <person name="Hahne J."/>
            <person name="Isele D."/>
            <person name="Lipski A."/>
        </authorList>
    </citation>
    <scope>NUCLEOTIDE SEQUENCE [LARGE SCALE GENOMIC DNA]</scope>
    <source>
        <strain evidence="2 3">JZ R-35</strain>
    </source>
</reference>
<evidence type="ECO:0008006" key="4">
    <source>
        <dbReference type="Google" id="ProtNLM"/>
    </source>
</evidence>
<organism evidence="2 3">
    <name type="scientific">Galactobacter valiniphilus</name>
    <dbReference type="NCBI Taxonomy" id="2676122"/>
    <lineage>
        <taxon>Bacteria</taxon>
        <taxon>Bacillati</taxon>
        <taxon>Actinomycetota</taxon>
        <taxon>Actinomycetes</taxon>
        <taxon>Micrococcales</taxon>
        <taxon>Micrococcaceae</taxon>
        <taxon>Galactobacter</taxon>
    </lineage>
</organism>
<keyword evidence="3" id="KW-1185">Reference proteome</keyword>
<evidence type="ECO:0000256" key="1">
    <source>
        <dbReference type="SAM" id="MobiDB-lite"/>
    </source>
</evidence>
<feature type="compositionally biased region" description="Polar residues" evidence="1">
    <location>
        <begin position="267"/>
        <end position="276"/>
    </location>
</feature>
<feature type="region of interest" description="Disordered" evidence="1">
    <location>
        <begin position="246"/>
        <end position="282"/>
    </location>
</feature>
<feature type="region of interest" description="Disordered" evidence="1">
    <location>
        <begin position="366"/>
        <end position="402"/>
    </location>
</feature>
<evidence type="ECO:0000313" key="3">
    <source>
        <dbReference type="Proteomes" id="UP000265419"/>
    </source>
</evidence>
<name>A0A399J8J3_9MICC</name>
<comment type="caution">
    <text evidence="2">The sequence shown here is derived from an EMBL/GenBank/DDBJ whole genome shotgun (WGS) entry which is preliminary data.</text>
</comment>
<dbReference type="Proteomes" id="UP000265419">
    <property type="component" value="Unassembled WGS sequence"/>
</dbReference>
<dbReference type="RefSeq" id="WP_119425033.1">
    <property type="nucleotide sequence ID" value="NZ_QQXK01000019.1"/>
</dbReference>
<feature type="compositionally biased region" description="Low complexity" evidence="1">
    <location>
        <begin position="366"/>
        <end position="380"/>
    </location>
</feature>